<dbReference type="SUPFAM" id="SSF55729">
    <property type="entry name" value="Acyl-CoA N-acyltransferases (Nat)"/>
    <property type="match status" value="1"/>
</dbReference>
<evidence type="ECO:0000313" key="2">
    <source>
        <dbReference type="Proteomes" id="UP000812277"/>
    </source>
</evidence>
<dbReference type="InterPro" id="IPR016181">
    <property type="entry name" value="Acyl_CoA_acyltransferase"/>
</dbReference>
<proteinExistence type="predicted"/>
<accession>A0ABS7D6Q2</accession>
<evidence type="ECO:0000313" key="1">
    <source>
        <dbReference type="EMBL" id="MBW7475546.1"/>
    </source>
</evidence>
<dbReference type="Proteomes" id="UP000812277">
    <property type="component" value="Unassembled WGS sequence"/>
</dbReference>
<gene>
    <name evidence="1" type="ORF">K0T92_12365</name>
</gene>
<organism evidence="1 2">
    <name type="scientific">Paenibacillus oenotherae</name>
    <dbReference type="NCBI Taxonomy" id="1435645"/>
    <lineage>
        <taxon>Bacteria</taxon>
        <taxon>Bacillati</taxon>
        <taxon>Bacillota</taxon>
        <taxon>Bacilli</taxon>
        <taxon>Bacillales</taxon>
        <taxon>Paenibacillaceae</taxon>
        <taxon>Paenibacillus</taxon>
    </lineage>
</organism>
<reference evidence="1 2" key="1">
    <citation type="submission" date="2021-07" db="EMBL/GenBank/DDBJ databases">
        <title>Paenibacillus radiodurans sp. nov., isolated from the southeastern edge of Tengger Desert.</title>
        <authorList>
            <person name="Zhang G."/>
        </authorList>
    </citation>
    <scope>NUCLEOTIDE SEQUENCE [LARGE SCALE GENOMIC DNA]</scope>
    <source>
        <strain evidence="1 2">DT7-4</strain>
    </source>
</reference>
<evidence type="ECO:0008006" key="3">
    <source>
        <dbReference type="Google" id="ProtNLM"/>
    </source>
</evidence>
<sequence>MKRIDAYWEQRNFDKRVLEVEMDADDSSDCLAALEDDCANYEYIVAKVPKHRLDLVHGLEASGFRFMETQMEMSMNLKKLAEPSRFTKAIADHIRFQTVDTREHLEALLSNIDEDLFVTDRVSLDPVLGNGIAHKRYINWIRDGFLSGNALIIEAILKSNKVGFFYFTKRKDKTIHAVLASVYKNARRRAIGPSFLEEICSWLAKEGYTKITTRVSSNNLESLRANLFVGFEMKEIYYILRKLT</sequence>
<dbReference type="RefSeq" id="WP_219872781.1">
    <property type="nucleotide sequence ID" value="NZ_JAHZIJ010000007.1"/>
</dbReference>
<keyword evidence="2" id="KW-1185">Reference proteome</keyword>
<dbReference type="Gene3D" id="3.40.630.30">
    <property type="match status" value="1"/>
</dbReference>
<name>A0ABS7D6Q2_9BACL</name>
<dbReference type="EMBL" id="JAHZIJ010000007">
    <property type="protein sequence ID" value="MBW7475546.1"/>
    <property type="molecule type" value="Genomic_DNA"/>
</dbReference>
<comment type="caution">
    <text evidence="1">The sequence shown here is derived from an EMBL/GenBank/DDBJ whole genome shotgun (WGS) entry which is preliminary data.</text>
</comment>
<protein>
    <recommendedName>
        <fullName evidence="3">N-acetyltransferase domain-containing protein</fullName>
    </recommendedName>
</protein>